<gene>
    <name evidence="2" type="ORF">ACAT0790_LOCUS65169</name>
</gene>
<evidence type="ECO:0000313" key="2">
    <source>
        <dbReference type="EMBL" id="CAD9188395.1"/>
    </source>
</evidence>
<dbReference type="PROSITE" id="PS50042">
    <property type="entry name" value="CNMP_BINDING_3"/>
    <property type="match status" value="1"/>
</dbReference>
<dbReference type="InterPro" id="IPR014710">
    <property type="entry name" value="RmlC-like_jellyroll"/>
</dbReference>
<dbReference type="EMBL" id="HBGE01109309">
    <property type="protein sequence ID" value="CAD9188395.1"/>
    <property type="molecule type" value="Transcribed_RNA"/>
</dbReference>
<dbReference type="SUPFAM" id="SSF51206">
    <property type="entry name" value="cAMP-binding domain-like"/>
    <property type="match status" value="2"/>
</dbReference>
<dbReference type="Gene3D" id="2.60.120.10">
    <property type="entry name" value="Jelly Rolls"/>
    <property type="match status" value="2"/>
</dbReference>
<accession>A0A7S1S9F4</accession>
<sequence>MNAMVAFPECREAVLENETWRMDGPQLNSQRVFQGVPAPVLSRVMREAGHKYFRQCDCILHPGVPVEEGSLMYILRGEARISILGLEVRTLKAGDIIGLHKFLKLPQRPLPSYEIIASAATDVIILKSGMLFEAVEDDRFEDEMKPFQSAVQVLSGGDILDAFGLKVAGQEAKFLTDCVEQSEVFRVCSMPFVAQLAWLVEDLAFFPGERIYSQGDEGFFMFFIQAGRVRLEVLGRPKHEVVDGGTTLGDMACLKQVPHYTETAIAETHVWVRALHRRLLERALVSFPEEERRVMGQASGGQAGVFEDD</sequence>
<name>A0A7S1S9F4_ALECA</name>
<dbReference type="SMART" id="SM00100">
    <property type="entry name" value="cNMP"/>
    <property type="match status" value="2"/>
</dbReference>
<organism evidence="2">
    <name type="scientific">Alexandrium catenella</name>
    <name type="common">Red tide dinoflagellate</name>
    <name type="synonym">Gonyaulax catenella</name>
    <dbReference type="NCBI Taxonomy" id="2925"/>
    <lineage>
        <taxon>Eukaryota</taxon>
        <taxon>Sar</taxon>
        <taxon>Alveolata</taxon>
        <taxon>Dinophyceae</taxon>
        <taxon>Gonyaulacales</taxon>
        <taxon>Pyrocystaceae</taxon>
        <taxon>Alexandrium</taxon>
    </lineage>
</organism>
<dbReference type="AlphaFoldDB" id="A0A7S1S9F4"/>
<dbReference type="CDD" id="cd00038">
    <property type="entry name" value="CAP_ED"/>
    <property type="match status" value="1"/>
</dbReference>
<evidence type="ECO:0000259" key="1">
    <source>
        <dbReference type="PROSITE" id="PS50042"/>
    </source>
</evidence>
<dbReference type="InterPro" id="IPR018490">
    <property type="entry name" value="cNMP-bd_dom_sf"/>
</dbReference>
<feature type="domain" description="Cyclic nucleotide-binding" evidence="1">
    <location>
        <begin position="184"/>
        <end position="293"/>
    </location>
</feature>
<dbReference type="Pfam" id="PF00027">
    <property type="entry name" value="cNMP_binding"/>
    <property type="match status" value="1"/>
</dbReference>
<protein>
    <recommendedName>
        <fullName evidence="1">Cyclic nucleotide-binding domain-containing protein</fullName>
    </recommendedName>
</protein>
<proteinExistence type="predicted"/>
<dbReference type="InterPro" id="IPR000595">
    <property type="entry name" value="cNMP-bd_dom"/>
</dbReference>
<reference evidence="2" key="1">
    <citation type="submission" date="2021-01" db="EMBL/GenBank/DDBJ databases">
        <authorList>
            <person name="Corre E."/>
            <person name="Pelletier E."/>
            <person name="Niang G."/>
            <person name="Scheremetjew M."/>
            <person name="Finn R."/>
            <person name="Kale V."/>
            <person name="Holt S."/>
            <person name="Cochrane G."/>
            <person name="Meng A."/>
            <person name="Brown T."/>
            <person name="Cohen L."/>
        </authorList>
    </citation>
    <scope>NUCLEOTIDE SEQUENCE</scope>
    <source>
        <strain evidence="2">OF101</strain>
    </source>
</reference>